<dbReference type="PANTHER" id="PTHR19961">
    <property type="entry name" value="FIMBRIN/PLASTIN"/>
    <property type="match status" value="1"/>
</dbReference>
<protein>
    <recommendedName>
        <fullName evidence="5">Calponin-homology (CH) domain-containing protein</fullName>
    </recommendedName>
</protein>
<evidence type="ECO:0000256" key="2">
    <source>
        <dbReference type="ARBA" id="ARBA00023203"/>
    </source>
</evidence>
<dbReference type="SUPFAM" id="SSF47576">
    <property type="entry name" value="Calponin-homology domain, CH-domain"/>
    <property type="match status" value="2"/>
</dbReference>
<feature type="domain" description="Calponin-homology (CH)" evidence="5">
    <location>
        <begin position="774"/>
        <end position="870"/>
    </location>
</feature>
<feature type="compositionally biased region" description="Basic and acidic residues" evidence="4">
    <location>
        <begin position="117"/>
        <end position="127"/>
    </location>
</feature>
<gene>
    <name evidence="6" type="ORF">Vbra_10572</name>
</gene>
<dbReference type="GO" id="GO:0005737">
    <property type="term" value="C:cytoplasm"/>
    <property type="evidence" value="ECO:0007669"/>
    <property type="project" value="TreeGrafter"/>
</dbReference>
<sequence>MFAMSRARARLAKEIGARRPSPPVVSPRNATAAFSPTSKAGLTLPLLHQEAADATASADKPVAPTRDKKRKIPGPIESTSTGEVISRLFPEAREDETVKTTADAATSFMLDSLSAMRKGEGGADGKRGGRGGGGGSRKPAGLPTSPVVSCELRLQELDFLTTNFGEPNSVAAALACQMLGLGGQGRGGPSMLQNFFPPAYGDVLKRLKTHFENAVFSTEVEPLDESLVADERWPCHRSEGSDNVPELVDGLERRLLERVPWFVIARRQKKKLDALLLQVADLSMRARDASRLKRMALVVMEKTQDIYRRVIKRWIVALWRQSIKDGRLFRDTLERLYGKERDSLLTPFVHWRLHTYLRRIEKLDDHIKESTREATHLREELTAYQNELERLEDSLSFKTEQYNECKTELQGTKKANEALKKMWEEFQPMKLRKSLHVSLEELFTLISQKAQLRDHQKESLLRSQNIREMLTEEDTRSLTLSQLQPDQLLIKWINYQLHRATNQASNLLDMMGEPLTDQSPSWMNSASQRDTYTRRLDAVLNAQPVSNLGKDLRDSVVLACVAAILKADRSKDGSWISPWDLECLDLRDLEMRATALRNTMRPLVANQRAYAVLRPEDISQGNHKMVTLFLAALFLAHPSLPLIPTEQRASLRSEEGEAGGSSSDLTGRQKNGGESESGATDGPPTAPLSRKATVGIEKALAGEAADVGDETDSASAAAAVAPKTRGTERHRMAADAVVDMFESHAGALVYDRLQDPTGLLKSGETFNDLIRLSGEDILLRWLNLQVGDLFEKPIDNFGPALQDGMALYLLLHVIAYDVLPEVTAVADPALRAAKITSIGQRITEIDQLSEQCLLNGQADLIAAFVCALFLCRPNMAVSSRSPIYNHHNTLERRQQDWHRVSKAQDSIFMDFCHDLESSFTEIAAAMEEIEQTRHVTDLIQGKVRELHTDILAHRARGQMRALMDARESRDFADFTTIRRSVLQRVMQMKNGNGSLDRLDEYMEKCEDILRRHYKLIRRVYRHYAAMRPTSRYGLSFDALIVIYQDCKLRSKGLPPSSVEVIYNEICEAAATERGDISPRDSSGSEQIPLAPDMFIEALLRMSQIRQSTKKALPDKLEEVLTDHIKVYALQDIEEAFRIQASTPNVREVLRKHDDILRSIFFVYASLDQSTESAQSKVTTMNINEFSQLLTDCEILDSTFGQAAVKATFENIQRTQRSVSLAARARDDDGNLVPSAVTAAVPPETQPSGAAVGAGPDMKAEDGLDDDSELAFSEFVDGMVAVALFKNPNPFISVDSRLERLLVDKVFTSLRTHWNKPAGTQLAKTNPSVLRMLRLLSDTKRRKG</sequence>
<dbReference type="GO" id="GO:0051017">
    <property type="term" value="P:actin filament bundle assembly"/>
    <property type="evidence" value="ECO:0007669"/>
    <property type="project" value="InterPro"/>
</dbReference>
<keyword evidence="3" id="KW-0175">Coiled coil</keyword>
<feature type="region of interest" description="Disordered" evidence="4">
    <location>
        <begin position="649"/>
        <end position="689"/>
    </location>
</feature>
<dbReference type="OrthoDB" id="69923at2759"/>
<feature type="region of interest" description="Disordered" evidence="4">
    <location>
        <begin position="1"/>
        <end position="79"/>
    </location>
</feature>
<feature type="region of interest" description="Disordered" evidence="4">
    <location>
        <begin position="115"/>
        <end position="144"/>
    </location>
</feature>
<dbReference type="SMART" id="SM00033">
    <property type="entry name" value="CH"/>
    <property type="match status" value="2"/>
</dbReference>
<evidence type="ECO:0000256" key="1">
    <source>
        <dbReference type="ARBA" id="ARBA00022737"/>
    </source>
</evidence>
<dbReference type="STRING" id="1169540.A0A0G4H489"/>
<dbReference type="Pfam" id="PF00307">
    <property type="entry name" value="CH"/>
    <property type="match status" value="1"/>
</dbReference>
<organism evidence="6 7">
    <name type="scientific">Vitrella brassicaformis (strain CCMP3155)</name>
    <dbReference type="NCBI Taxonomy" id="1169540"/>
    <lineage>
        <taxon>Eukaryota</taxon>
        <taxon>Sar</taxon>
        <taxon>Alveolata</taxon>
        <taxon>Colpodellida</taxon>
        <taxon>Vitrellaceae</taxon>
        <taxon>Vitrella</taxon>
    </lineage>
</organism>
<dbReference type="InterPro" id="IPR036872">
    <property type="entry name" value="CH_dom_sf"/>
</dbReference>
<evidence type="ECO:0000259" key="5">
    <source>
        <dbReference type="SMART" id="SM00033"/>
    </source>
</evidence>
<dbReference type="InterPro" id="IPR039959">
    <property type="entry name" value="Fimbrin/Plastin"/>
</dbReference>
<dbReference type="CDD" id="cd21218">
    <property type="entry name" value="CH_PLS_FIM_rpt2"/>
    <property type="match status" value="2"/>
</dbReference>
<feature type="compositionally biased region" description="Polar residues" evidence="4">
    <location>
        <begin position="664"/>
        <end position="678"/>
    </location>
</feature>
<dbReference type="VEuPathDB" id="CryptoDB:Vbra_10572"/>
<dbReference type="Gene3D" id="1.10.418.10">
    <property type="entry name" value="Calponin-like domain"/>
    <property type="match status" value="2"/>
</dbReference>
<dbReference type="Proteomes" id="UP000041254">
    <property type="component" value="Unassembled WGS sequence"/>
</dbReference>
<keyword evidence="7" id="KW-1185">Reference proteome</keyword>
<dbReference type="PANTHER" id="PTHR19961:SF18">
    <property type="entry name" value="FI19014P1"/>
    <property type="match status" value="1"/>
</dbReference>
<dbReference type="GO" id="GO:0032432">
    <property type="term" value="C:actin filament bundle"/>
    <property type="evidence" value="ECO:0007669"/>
    <property type="project" value="TreeGrafter"/>
</dbReference>
<keyword evidence="1" id="KW-0677">Repeat</keyword>
<evidence type="ECO:0000256" key="3">
    <source>
        <dbReference type="SAM" id="Coils"/>
    </source>
</evidence>
<feature type="region of interest" description="Disordered" evidence="4">
    <location>
        <begin position="703"/>
        <end position="729"/>
    </location>
</feature>
<reference evidence="6 7" key="1">
    <citation type="submission" date="2014-11" db="EMBL/GenBank/DDBJ databases">
        <authorList>
            <person name="Zhu J."/>
            <person name="Qi W."/>
            <person name="Song R."/>
        </authorList>
    </citation>
    <scope>NUCLEOTIDE SEQUENCE [LARGE SCALE GENOMIC DNA]</scope>
</reference>
<evidence type="ECO:0000256" key="4">
    <source>
        <dbReference type="SAM" id="MobiDB-lite"/>
    </source>
</evidence>
<dbReference type="GO" id="GO:0005884">
    <property type="term" value="C:actin filament"/>
    <property type="evidence" value="ECO:0007669"/>
    <property type="project" value="TreeGrafter"/>
</dbReference>
<accession>A0A0G4H489</accession>
<dbReference type="GO" id="GO:0051639">
    <property type="term" value="P:actin filament network formation"/>
    <property type="evidence" value="ECO:0007669"/>
    <property type="project" value="TreeGrafter"/>
</dbReference>
<dbReference type="InterPro" id="IPR001715">
    <property type="entry name" value="CH_dom"/>
</dbReference>
<feature type="coiled-coil region" evidence="3">
    <location>
        <begin position="353"/>
        <end position="422"/>
    </location>
</feature>
<dbReference type="EMBL" id="CDMY01000989">
    <property type="protein sequence ID" value="CEM38577.1"/>
    <property type="molecule type" value="Genomic_DNA"/>
</dbReference>
<dbReference type="InParanoid" id="A0A0G4H489"/>
<keyword evidence="2" id="KW-0009">Actin-binding</keyword>
<evidence type="ECO:0000313" key="6">
    <source>
        <dbReference type="EMBL" id="CEM38577.1"/>
    </source>
</evidence>
<proteinExistence type="predicted"/>
<name>A0A0G4H489_VITBC</name>
<evidence type="ECO:0000313" key="7">
    <source>
        <dbReference type="Proteomes" id="UP000041254"/>
    </source>
</evidence>
<feature type="domain" description="Calponin-homology (CH)" evidence="5">
    <location>
        <begin position="485"/>
        <end position="636"/>
    </location>
</feature>
<dbReference type="GO" id="GO:0051015">
    <property type="term" value="F:actin filament binding"/>
    <property type="evidence" value="ECO:0007669"/>
    <property type="project" value="InterPro"/>
</dbReference>